<dbReference type="GO" id="GO:0003723">
    <property type="term" value="F:RNA binding"/>
    <property type="evidence" value="ECO:0007669"/>
    <property type="project" value="UniProtKB-KW"/>
</dbReference>
<protein>
    <submittedName>
        <fullName evidence="10">Sm LSM2</fullName>
    </submittedName>
</protein>
<dbReference type="OrthoDB" id="10256176at2759"/>
<evidence type="ECO:0000256" key="5">
    <source>
        <dbReference type="ARBA" id="ARBA00022884"/>
    </source>
</evidence>
<dbReference type="GO" id="GO:0071011">
    <property type="term" value="C:precatalytic spliceosome"/>
    <property type="evidence" value="ECO:0007669"/>
    <property type="project" value="TreeGrafter"/>
</dbReference>
<evidence type="ECO:0000256" key="8">
    <source>
        <dbReference type="ARBA" id="ARBA00023274"/>
    </source>
</evidence>
<sequence length="141" mass="16658">MDDLFFSNIKDLVGREVTKELKNDLDLRRTLHLVDQYPNIKLENTRVVVNQDNYPHMPVQYTDKDKYIQKRGFWFTVHSCHVPFSTLSEIPDEFVRRRNSSANESINNYNEELAILVREKAAEKEIPKNLSQLRHIPVIMS</sequence>
<accession>A0A8S0QMW5</accession>
<dbReference type="GO" id="GO:0046540">
    <property type="term" value="C:U4/U6 x U5 tri-snRNP complex"/>
    <property type="evidence" value="ECO:0007669"/>
    <property type="project" value="TreeGrafter"/>
</dbReference>
<evidence type="ECO:0000313" key="10">
    <source>
        <dbReference type="EMBL" id="CAA2968320.1"/>
    </source>
</evidence>
<dbReference type="InterPro" id="IPR016654">
    <property type="entry name" value="U6_snRNA_Lsm2"/>
</dbReference>
<comment type="caution">
    <text evidence="10">The sequence shown here is derived from an EMBL/GenBank/DDBJ whole genome shotgun (WGS) entry which is preliminary data.</text>
</comment>
<dbReference type="InterPro" id="IPR010920">
    <property type="entry name" value="LSM_dom_sf"/>
</dbReference>
<dbReference type="GO" id="GO:0005688">
    <property type="term" value="C:U6 snRNP"/>
    <property type="evidence" value="ECO:0007669"/>
    <property type="project" value="TreeGrafter"/>
</dbReference>
<dbReference type="Gene3D" id="2.30.30.100">
    <property type="match status" value="1"/>
</dbReference>
<dbReference type="GO" id="GO:0000932">
    <property type="term" value="C:P-body"/>
    <property type="evidence" value="ECO:0007669"/>
    <property type="project" value="TreeGrafter"/>
</dbReference>
<keyword evidence="9" id="KW-0175">Coiled coil</keyword>
<feature type="coiled-coil region" evidence="9">
    <location>
        <begin position="99"/>
        <end position="126"/>
    </location>
</feature>
<reference evidence="10 11" key="1">
    <citation type="submission" date="2019-12" db="EMBL/GenBank/DDBJ databases">
        <authorList>
            <person name="Alioto T."/>
            <person name="Alioto T."/>
            <person name="Gomez Garrido J."/>
        </authorList>
    </citation>
    <scope>NUCLEOTIDE SEQUENCE [LARGE SCALE GENOMIC DNA]</scope>
</reference>
<keyword evidence="11" id="KW-1185">Reference proteome</keyword>
<comment type="similarity">
    <text evidence="2">Belongs to the snRNP Sm proteins family.</text>
</comment>
<name>A0A8S0QMW5_OLEEU</name>
<gene>
    <name evidence="10" type="ORF">OLEA9_A023300</name>
</gene>
<keyword evidence="4" id="KW-0747">Spliceosome</keyword>
<evidence type="ECO:0000313" key="11">
    <source>
        <dbReference type="Proteomes" id="UP000594638"/>
    </source>
</evidence>
<comment type="subcellular location">
    <subcellularLocation>
        <location evidence="1">Nucleus</location>
    </subcellularLocation>
</comment>
<keyword evidence="3" id="KW-0507">mRNA processing</keyword>
<dbReference type="SUPFAM" id="SSF50182">
    <property type="entry name" value="Sm-like ribonucleoproteins"/>
    <property type="match status" value="1"/>
</dbReference>
<dbReference type="GO" id="GO:1990726">
    <property type="term" value="C:Lsm1-7-Pat1 complex"/>
    <property type="evidence" value="ECO:0007669"/>
    <property type="project" value="TreeGrafter"/>
</dbReference>
<keyword evidence="7" id="KW-0539">Nucleus</keyword>
<dbReference type="GO" id="GO:0000398">
    <property type="term" value="P:mRNA splicing, via spliceosome"/>
    <property type="evidence" value="ECO:0007669"/>
    <property type="project" value="TreeGrafter"/>
</dbReference>
<dbReference type="Gramene" id="OE9A023300T1">
    <property type="protein sequence ID" value="OE9A023300C1"/>
    <property type="gene ID" value="OE9A023300"/>
</dbReference>
<organism evidence="10 11">
    <name type="scientific">Olea europaea subsp. europaea</name>
    <dbReference type="NCBI Taxonomy" id="158383"/>
    <lineage>
        <taxon>Eukaryota</taxon>
        <taxon>Viridiplantae</taxon>
        <taxon>Streptophyta</taxon>
        <taxon>Embryophyta</taxon>
        <taxon>Tracheophyta</taxon>
        <taxon>Spermatophyta</taxon>
        <taxon>Magnoliopsida</taxon>
        <taxon>eudicotyledons</taxon>
        <taxon>Gunneridae</taxon>
        <taxon>Pentapetalae</taxon>
        <taxon>asterids</taxon>
        <taxon>lamiids</taxon>
        <taxon>Lamiales</taxon>
        <taxon>Oleaceae</taxon>
        <taxon>Oleeae</taxon>
        <taxon>Olea</taxon>
    </lineage>
</organism>
<evidence type="ECO:0000256" key="1">
    <source>
        <dbReference type="ARBA" id="ARBA00004123"/>
    </source>
</evidence>
<evidence type="ECO:0000256" key="3">
    <source>
        <dbReference type="ARBA" id="ARBA00022664"/>
    </source>
</evidence>
<dbReference type="GO" id="GO:0071013">
    <property type="term" value="C:catalytic step 2 spliceosome"/>
    <property type="evidence" value="ECO:0007669"/>
    <property type="project" value="TreeGrafter"/>
</dbReference>
<keyword evidence="8" id="KW-0687">Ribonucleoprotein</keyword>
<evidence type="ECO:0000256" key="2">
    <source>
        <dbReference type="ARBA" id="ARBA00006850"/>
    </source>
</evidence>
<keyword evidence="6" id="KW-0508">mRNA splicing</keyword>
<dbReference type="PANTHER" id="PTHR13829:SF2">
    <property type="entry name" value="U6 SNRNA-ASSOCIATED SM-LIKE PROTEIN LSM2"/>
    <property type="match status" value="1"/>
</dbReference>
<evidence type="ECO:0000256" key="7">
    <source>
        <dbReference type="ARBA" id="ARBA00023242"/>
    </source>
</evidence>
<dbReference type="PANTHER" id="PTHR13829">
    <property type="entry name" value="SNRNP CORE PROTEIN FAMILY MEMBER"/>
    <property type="match status" value="1"/>
</dbReference>
<evidence type="ECO:0000256" key="4">
    <source>
        <dbReference type="ARBA" id="ARBA00022728"/>
    </source>
</evidence>
<dbReference type="AlphaFoldDB" id="A0A8S0QMW5"/>
<evidence type="ECO:0000256" key="9">
    <source>
        <dbReference type="SAM" id="Coils"/>
    </source>
</evidence>
<dbReference type="Proteomes" id="UP000594638">
    <property type="component" value="Unassembled WGS sequence"/>
</dbReference>
<dbReference type="EMBL" id="CACTIH010001904">
    <property type="protein sequence ID" value="CAA2968320.1"/>
    <property type="molecule type" value="Genomic_DNA"/>
</dbReference>
<proteinExistence type="inferred from homology"/>
<evidence type="ECO:0000256" key="6">
    <source>
        <dbReference type="ARBA" id="ARBA00023187"/>
    </source>
</evidence>
<keyword evidence="5" id="KW-0694">RNA-binding</keyword>